<evidence type="ECO:0000313" key="3">
    <source>
        <dbReference type="EMBL" id="TSJ40058.1"/>
    </source>
</evidence>
<organism evidence="3 4">
    <name type="scientific">Fluviicola chungangensis</name>
    <dbReference type="NCBI Taxonomy" id="2597671"/>
    <lineage>
        <taxon>Bacteria</taxon>
        <taxon>Pseudomonadati</taxon>
        <taxon>Bacteroidota</taxon>
        <taxon>Flavobacteriia</taxon>
        <taxon>Flavobacteriales</taxon>
        <taxon>Crocinitomicaceae</taxon>
        <taxon>Fluviicola</taxon>
    </lineage>
</organism>
<dbReference type="OrthoDB" id="9814399at2"/>
<dbReference type="PANTHER" id="PTHR36919">
    <property type="entry name" value="BLR1215 PROTEIN"/>
    <property type="match status" value="1"/>
</dbReference>
<evidence type="ECO:0000313" key="4">
    <source>
        <dbReference type="Proteomes" id="UP000316008"/>
    </source>
</evidence>
<sequence>MKWIITSLFLLFFVVAKAQSCIGTWITIDDKTGKKKSKVELYKKDEKLYGRITYLYPREGREENPKCKKCTDDRKDQPLVGLQIVRGLEWDGGEWEDGTIVDPENGKVYTCAIWIDRNDFTKLHVRGYVGPFYRTQTWIKSTE</sequence>
<comment type="caution">
    <text evidence="3">The sequence shown here is derived from an EMBL/GenBank/DDBJ whole genome shotgun (WGS) entry which is preliminary data.</text>
</comment>
<feature type="chain" id="PRO_5022141929" evidence="1">
    <location>
        <begin position="19"/>
        <end position="143"/>
    </location>
</feature>
<protein>
    <submittedName>
        <fullName evidence="3">DUF2147 domain-containing protein</fullName>
    </submittedName>
</protein>
<proteinExistence type="predicted"/>
<reference evidence="3 4" key="1">
    <citation type="submission" date="2019-07" db="EMBL/GenBank/DDBJ databases">
        <authorList>
            <person name="Huq M.A."/>
        </authorList>
    </citation>
    <scope>NUCLEOTIDE SEQUENCE [LARGE SCALE GENOMIC DNA]</scope>
    <source>
        <strain evidence="3 4">MAH-3</strain>
    </source>
</reference>
<keyword evidence="4" id="KW-1185">Reference proteome</keyword>
<keyword evidence="1" id="KW-0732">Signal</keyword>
<dbReference type="Proteomes" id="UP000316008">
    <property type="component" value="Unassembled WGS sequence"/>
</dbReference>
<feature type="signal peptide" evidence="1">
    <location>
        <begin position="1"/>
        <end position="18"/>
    </location>
</feature>
<accession>A0A556MJH7</accession>
<feature type="domain" description="DUF2147" evidence="2">
    <location>
        <begin position="23"/>
        <end position="139"/>
    </location>
</feature>
<gene>
    <name evidence="3" type="ORF">FO442_15780</name>
</gene>
<dbReference type="PANTHER" id="PTHR36919:SF3">
    <property type="entry name" value="BLL5882 PROTEIN"/>
    <property type="match status" value="1"/>
</dbReference>
<evidence type="ECO:0000256" key="1">
    <source>
        <dbReference type="SAM" id="SignalP"/>
    </source>
</evidence>
<dbReference type="RefSeq" id="WP_144334186.1">
    <property type="nucleotide sequence ID" value="NZ_VLPL01000009.1"/>
</dbReference>
<evidence type="ECO:0000259" key="2">
    <source>
        <dbReference type="Pfam" id="PF09917"/>
    </source>
</evidence>
<dbReference type="Gene3D" id="2.40.128.520">
    <property type="match status" value="1"/>
</dbReference>
<dbReference type="EMBL" id="VLPL01000009">
    <property type="protein sequence ID" value="TSJ40058.1"/>
    <property type="molecule type" value="Genomic_DNA"/>
</dbReference>
<dbReference type="Pfam" id="PF09917">
    <property type="entry name" value="DUF2147"/>
    <property type="match status" value="1"/>
</dbReference>
<dbReference type="AlphaFoldDB" id="A0A556MJH7"/>
<name>A0A556MJH7_9FLAO</name>
<dbReference type="InterPro" id="IPR019223">
    <property type="entry name" value="DUF2147"/>
</dbReference>